<dbReference type="Proteomes" id="UP000183832">
    <property type="component" value="Unassembled WGS sequence"/>
</dbReference>
<dbReference type="AlphaFoldDB" id="A0A1J1HVD6"/>
<sequence>MDSNAFHLHENIFDSRFAKLTNELNILILDIPQTKNDNFILEKQSYIWFCSHKTLLSGAQSKFSLLSNVTKQASLTSVNDSIHETHQDLASSFVNEVNKSFKLVIYLTNGLQFN</sequence>
<name>A0A1J1HVD6_9DIPT</name>
<evidence type="ECO:0000313" key="2">
    <source>
        <dbReference type="Proteomes" id="UP000183832"/>
    </source>
</evidence>
<accession>A0A1J1HVD6</accession>
<dbReference type="EMBL" id="CVRI01000016">
    <property type="protein sequence ID" value="CRK90121.1"/>
    <property type="molecule type" value="Genomic_DNA"/>
</dbReference>
<evidence type="ECO:0000313" key="1">
    <source>
        <dbReference type="EMBL" id="CRK90121.1"/>
    </source>
</evidence>
<protein>
    <submittedName>
        <fullName evidence="1">CLUMA_CG003839, isoform A</fullName>
    </submittedName>
</protein>
<reference evidence="1 2" key="1">
    <citation type="submission" date="2015-04" db="EMBL/GenBank/DDBJ databases">
        <authorList>
            <person name="Syromyatnikov M.Y."/>
            <person name="Popov V.N."/>
        </authorList>
    </citation>
    <scope>NUCLEOTIDE SEQUENCE [LARGE SCALE GENOMIC DNA]</scope>
</reference>
<organism evidence="1 2">
    <name type="scientific">Clunio marinus</name>
    <dbReference type="NCBI Taxonomy" id="568069"/>
    <lineage>
        <taxon>Eukaryota</taxon>
        <taxon>Metazoa</taxon>
        <taxon>Ecdysozoa</taxon>
        <taxon>Arthropoda</taxon>
        <taxon>Hexapoda</taxon>
        <taxon>Insecta</taxon>
        <taxon>Pterygota</taxon>
        <taxon>Neoptera</taxon>
        <taxon>Endopterygota</taxon>
        <taxon>Diptera</taxon>
        <taxon>Nematocera</taxon>
        <taxon>Chironomoidea</taxon>
        <taxon>Chironomidae</taxon>
        <taxon>Clunio</taxon>
    </lineage>
</organism>
<keyword evidence="2" id="KW-1185">Reference proteome</keyword>
<gene>
    <name evidence="1" type="ORF">CLUMA_CG003839</name>
</gene>
<proteinExistence type="predicted"/>